<dbReference type="AlphaFoldDB" id="A0A1Y0HMH8"/>
<keyword evidence="3" id="KW-1185">Reference proteome</keyword>
<protein>
    <submittedName>
        <fullName evidence="2">Uncharacterized protein</fullName>
    </submittedName>
</protein>
<reference evidence="3" key="1">
    <citation type="submission" date="2017-05" db="EMBL/GenBank/DDBJ databases">
        <title>Dechlorination kinetics govern the competition between two new strains of the genus Sulfurospirillum.</title>
        <authorList>
            <person name="Buttet G.F."/>
            <person name="Murray A.M."/>
            <person name="Goris T."/>
            <person name="Burion M."/>
            <person name="Lin B."/>
            <person name="Rolle M."/>
            <person name="Maillard J."/>
        </authorList>
    </citation>
    <scope>NUCLEOTIDE SEQUENCE [LARGE SCALE GENOMIC DNA]</scope>
    <source>
        <strain evidence="3">SL2-1</strain>
    </source>
</reference>
<dbReference type="Gene3D" id="3.40.30.10">
    <property type="entry name" value="Glutaredoxin"/>
    <property type="match status" value="1"/>
</dbReference>
<proteinExistence type="predicted"/>
<evidence type="ECO:0000256" key="1">
    <source>
        <dbReference type="ARBA" id="ARBA00023284"/>
    </source>
</evidence>
<keyword evidence="1" id="KW-0676">Redox-active center</keyword>
<accession>A0A1Y0HMH8</accession>
<dbReference type="RefSeq" id="WP_087439108.1">
    <property type="nucleotide sequence ID" value="NZ_CP021979.1"/>
</dbReference>
<name>A0A1Y0HMH8_9BACT</name>
<dbReference type="Proteomes" id="UP000196005">
    <property type="component" value="Chromosome"/>
</dbReference>
<sequence length="72" mass="8445">MPKAFRVKDEIKSAYKDANITLTPKTGGFFDVIVDDIMIFQRQKKLARPLSAFQKWESLFHCFNKQVISLYM</sequence>
<evidence type="ECO:0000313" key="2">
    <source>
        <dbReference type="EMBL" id="ARU49337.1"/>
    </source>
</evidence>
<organism evidence="2 3">
    <name type="scientific">Sulfurospirillum diekertiae</name>
    <dbReference type="NCBI Taxonomy" id="1854492"/>
    <lineage>
        <taxon>Bacteria</taxon>
        <taxon>Pseudomonadati</taxon>
        <taxon>Campylobacterota</taxon>
        <taxon>Epsilonproteobacteria</taxon>
        <taxon>Campylobacterales</taxon>
        <taxon>Sulfurospirillaceae</taxon>
        <taxon>Sulfurospirillum</taxon>
    </lineage>
</organism>
<dbReference type="EMBL" id="CP021416">
    <property type="protein sequence ID" value="ARU49337.1"/>
    <property type="molecule type" value="Genomic_DNA"/>
</dbReference>
<dbReference type="OrthoDB" id="9811366at2"/>
<gene>
    <name evidence="2" type="ORF">Sdiek1_2185</name>
</gene>
<dbReference type="KEGG" id="suls:Sdiek1_2185"/>
<evidence type="ECO:0000313" key="3">
    <source>
        <dbReference type="Proteomes" id="UP000196005"/>
    </source>
</evidence>
<dbReference type="Pfam" id="PF10262">
    <property type="entry name" value="Rdx"/>
    <property type="match status" value="1"/>
</dbReference>
<dbReference type="InterPro" id="IPR011893">
    <property type="entry name" value="Selenoprotein_Rdx-typ"/>
</dbReference>